<gene>
    <name evidence="2" type="ORF">GPJ59_08675</name>
</gene>
<feature type="transmembrane region" description="Helical" evidence="1">
    <location>
        <begin position="72"/>
        <end position="91"/>
    </location>
</feature>
<dbReference type="Proteomes" id="UP000812013">
    <property type="component" value="Unassembled WGS sequence"/>
</dbReference>
<name>A0ABS6Z2I5_9ACTN</name>
<dbReference type="EMBL" id="WTFF01000039">
    <property type="protein sequence ID" value="MBW5481952.1"/>
    <property type="molecule type" value="Genomic_DNA"/>
</dbReference>
<evidence type="ECO:0000313" key="2">
    <source>
        <dbReference type="EMBL" id="MBW5481952.1"/>
    </source>
</evidence>
<sequence>MTYMPEVEVEAPDDLGFRKVVVNGKNAGKARSPAELHRILGHHGVPFPHDIHWVGGGEDVWPDHPVRRRTTIAFMAIGLLGVAALLAYLGVEDVFSALGYGWRIAGLVFLLLGLMELGAALAAADYWHKRWMKHSGTVVLFGYLIAFVVGVLLLCVQLIDEVSVAHVLAWTALVLWSSVALVVLVRERIWKELLHPRRIAVGAIVPTVLAISSVVYSQFYVPYTTSPMVESAAEIRMASLDTGRTKMYLTVHLYVKNSGKIPVYVLGGVYWVHGRLARGSSYEPIHPAEFVKPTGLVLNPGEEFAKDEVVEIKEPCGFRYEAVRVRPEVYVARKDRMTLISSEYEHSGRYRGKLKEEGKDKDPEGPTGEYFRYQASISNSNEILDVIRGPQRVTLWWVLHGARPYMYADVTPSGERKKIDFNDPVGNKEANDRYGLVRLPGSVTQASFVELLKRAQTVCSTQPSRPGS</sequence>
<proteinExistence type="predicted"/>
<feature type="transmembrane region" description="Helical" evidence="1">
    <location>
        <begin position="103"/>
        <end position="126"/>
    </location>
</feature>
<evidence type="ECO:0000313" key="3">
    <source>
        <dbReference type="Proteomes" id="UP000812013"/>
    </source>
</evidence>
<dbReference type="RefSeq" id="WP_219665888.1">
    <property type="nucleotide sequence ID" value="NZ_WTFF01000039.1"/>
</dbReference>
<organism evidence="2 3">
    <name type="scientific">Streptomyces bambusae</name>
    <dbReference type="NCBI Taxonomy" id="1550616"/>
    <lineage>
        <taxon>Bacteria</taxon>
        <taxon>Bacillati</taxon>
        <taxon>Actinomycetota</taxon>
        <taxon>Actinomycetes</taxon>
        <taxon>Kitasatosporales</taxon>
        <taxon>Streptomycetaceae</taxon>
        <taxon>Streptomyces</taxon>
    </lineage>
</organism>
<keyword evidence="1" id="KW-1133">Transmembrane helix</keyword>
<evidence type="ECO:0000256" key="1">
    <source>
        <dbReference type="SAM" id="Phobius"/>
    </source>
</evidence>
<accession>A0ABS6Z2I5</accession>
<keyword evidence="3" id="KW-1185">Reference proteome</keyword>
<feature type="transmembrane region" description="Helical" evidence="1">
    <location>
        <begin position="138"/>
        <end position="159"/>
    </location>
</feature>
<reference evidence="2 3" key="1">
    <citation type="submission" date="2019-12" db="EMBL/GenBank/DDBJ databases">
        <title>Genome sequence of Streptomyces bambusae.</title>
        <authorList>
            <person name="Bansal K."/>
            <person name="Choksket S."/>
            <person name="Korpole S."/>
            <person name="Patil P.B."/>
        </authorList>
    </citation>
    <scope>NUCLEOTIDE SEQUENCE [LARGE SCALE GENOMIC DNA]</scope>
    <source>
        <strain evidence="2 3">SK60</strain>
    </source>
</reference>
<keyword evidence="1" id="KW-0812">Transmembrane</keyword>
<feature type="transmembrane region" description="Helical" evidence="1">
    <location>
        <begin position="199"/>
        <end position="221"/>
    </location>
</feature>
<keyword evidence="1" id="KW-0472">Membrane</keyword>
<comment type="caution">
    <text evidence="2">The sequence shown here is derived from an EMBL/GenBank/DDBJ whole genome shotgun (WGS) entry which is preliminary data.</text>
</comment>
<feature type="transmembrane region" description="Helical" evidence="1">
    <location>
        <begin position="165"/>
        <end position="187"/>
    </location>
</feature>
<protein>
    <submittedName>
        <fullName evidence="2">Uncharacterized protein</fullName>
    </submittedName>
</protein>